<feature type="binding site" evidence="7">
    <location>
        <position position="94"/>
    </location>
    <ligand>
        <name>S-adenosyl-L-methionine</name>
        <dbReference type="ChEBI" id="CHEBI:59789"/>
    </ligand>
</feature>
<evidence type="ECO:0000256" key="2">
    <source>
        <dbReference type="ARBA" id="ARBA00003015"/>
    </source>
</evidence>
<dbReference type="PANTHER" id="PTHR23417">
    <property type="entry name" value="3-DEOXY-D-MANNO-OCTULOSONIC-ACID TRANSFERASE/TRNA GUANINE-N 7 - -METHYLTRANSFERASE"/>
    <property type="match status" value="1"/>
</dbReference>
<accession>A0A9D1FET8</accession>
<evidence type="ECO:0000256" key="3">
    <source>
        <dbReference type="ARBA" id="ARBA00022603"/>
    </source>
</evidence>
<dbReference type="InterPro" id="IPR029063">
    <property type="entry name" value="SAM-dependent_MTases_sf"/>
</dbReference>
<evidence type="ECO:0000256" key="5">
    <source>
        <dbReference type="ARBA" id="ARBA00022691"/>
    </source>
</evidence>
<gene>
    <name evidence="7 8" type="primary">trmB</name>
    <name evidence="8" type="ORF">IAC18_09060</name>
</gene>
<organism evidence="8 9">
    <name type="scientific">Candidatus Scatomorpha merdipullorum</name>
    <dbReference type="NCBI Taxonomy" id="2840927"/>
    <lineage>
        <taxon>Bacteria</taxon>
        <taxon>Bacillati</taxon>
        <taxon>Bacillota</taxon>
        <taxon>Clostridia</taxon>
        <taxon>Eubacteriales</taxon>
        <taxon>Candidatus Scatomorpha</taxon>
    </lineage>
</organism>
<keyword evidence="4 7" id="KW-0808">Transferase</keyword>
<feature type="binding site" evidence="7">
    <location>
        <begin position="184"/>
        <end position="187"/>
    </location>
    <ligand>
        <name>substrate</name>
    </ligand>
</feature>
<dbReference type="AlphaFoldDB" id="A0A9D1FET8"/>
<evidence type="ECO:0000256" key="1">
    <source>
        <dbReference type="ARBA" id="ARBA00000142"/>
    </source>
</evidence>
<evidence type="ECO:0000256" key="6">
    <source>
        <dbReference type="ARBA" id="ARBA00022694"/>
    </source>
</evidence>
<dbReference type="PROSITE" id="PS51625">
    <property type="entry name" value="SAM_MT_TRMB"/>
    <property type="match status" value="1"/>
</dbReference>
<dbReference type="CDD" id="cd02440">
    <property type="entry name" value="AdoMet_MTases"/>
    <property type="match status" value="1"/>
</dbReference>
<evidence type="ECO:0000256" key="7">
    <source>
        <dbReference type="HAMAP-Rule" id="MF_01057"/>
    </source>
</evidence>
<comment type="pathway">
    <text evidence="7">tRNA modification; N(7)-methylguanine-tRNA biosynthesis.</text>
</comment>
<dbReference type="EC" id="2.1.1.33" evidence="7"/>
<feature type="binding site" evidence="7">
    <location>
        <position position="120"/>
    </location>
    <ligand>
        <name>substrate</name>
    </ligand>
</feature>
<feature type="binding site" evidence="7">
    <location>
        <position position="42"/>
    </location>
    <ligand>
        <name>S-adenosyl-L-methionine</name>
        <dbReference type="ChEBI" id="CHEBI:59789"/>
    </ligand>
</feature>
<dbReference type="PANTHER" id="PTHR23417:SF14">
    <property type="entry name" value="PENTACOTRIPEPTIDE-REPEAT REGION OF PRORP DOMAIN-CONTAINING PROTEIN"/>
    <property type="match status" value="1"/>
</dbReference>
<dbReference type="SUPFAM" id="SSF53335">
    <property type="entry name" value="S-adenosyl-L-methionine-dependent methyltransferases"/>
    <property type="match status" value="1"/>
</dbReference>
<name>A0A9D1FET8_9FIRM</name>
<comment type="function">
    <text evidence="2 7">Catalyzes the formation of N(7)-methylguanine at position 46 (m7G46) in tRNA.</text>
</comment>
<dbReference type="GO" id="GO:0008176">
    <property type="term" value="F:tRNA (guanine(46)-N7)-methyltransferase activity"/>
    <property type="evidence" value="ECO:0007669"/>
    <property type="project" value="UniProtKB-UniRule"/>
</dbReference>
<keyword evidence="6 7" id="KW-0819">tRNA processing</keyword>
<keyword evidence="3 7" id="KW-0489">Methyltransferase</keyword>
<comment type="caution">
    <text evidence="8">The sequence shown here is derived from an EMBL/GenBank/DDBJ whole genome shotgun (WGS) entry which is preliminary data.</text>
</comment>
<dbReference type="HAMAP" id="MF_01057">
    <property type="entry name" value="tRNA_methyltr_TrmB"/>
    <property type="match status" value="1"/>
</dbReference>
<reference evidence="8" key="2">
    <citation type="journal article" date="2021" name="PeerJ">
        <title>Extensive microbial diversity within the chicken gut microbiome revealed by metagenomics and culture.</title>
        <authorList>
            <person name="Gilroy R."/>
            <person name="Ravi A."/>
            <person name="Getino M."/>
            <person name="Pursley I."/>
            <person name="Horton D.L."/>
            <person name="Alikhan N.F."/>
            <person name="Baker D."/>
            <person name="Gharbi K."/>
            <person name="Hall N."/>
            <person name="Watson M."/>
            <person name="Adriaenssens E.M."/>
            <person name="Foster-Nyarko E."/>
            <person name="Jarju S."/>
            <person name="Secka A."/>
            <person name="Antonio M."/>
            <person name="Oren A."/>
            <person name="Chaudhuri R.R."/>
            <person name="La Ragione R."/>
            <person name="Hildebrand F."/>
            <person name="Pallen M.J."/>
        </authorList>
    </citation>
    <scope>NUCLEOTIDE SEQUENCE</scope>
    <source>
        <strain evidence="8">ChiHjej10B9-9673</strain>
    </source>
</reference>
<evidence type="ECO:0000313" key="9">
    <source>
        <dbReference type="Proteomes" id="UP000824001"/>
    </source>
</evidence>
<evidence type="ECO:0000313" key="8">
    <source>
        <dbReference type="EMBL" id="HIS67700.1"/>
    </source>
</evidence>
<dbReference type="InterPro" id="IPR003358">
    <property type="entry name" value="tRNA_(Gua-N-7)_MeTrfase_Trmb"/>
</dbReference>
<dbReference type="Gene3D" id="3.40.50.150">
    <property type="entry name" value="Vaccinia Virus protein VP39"/>
    <property type="match status" value="1"/>
</dbReference>
<dbReference type="GO" id="GO:0043527">
    <property type="term" value="C:tRNA methyltransferase complex"/>
    <property type="evidence" value="ECO:0007669"/>
    <property type="project" value="TreeGrafter"/>
</dbReference>
<dbReference type="NCBIfam" id="TIGR00091">
    <property type="entry name" value="tRNA (guanosine(46)-N7)-methyltransferase TrmB"/>
    <property type="match status" value="1"/>
</dbReference>
<keyword evidence="5 7" id="KW-0949">S-adenosyl-L-methionine</keyword>
<feature type="binding site" evidence="7">
    <location>
        <position position="67"/>
    </location>
    <ligand>
        <name>S-adenosyl-L-methionine</name>
        <dbReference type="ChEBI" id="CHEBI:59789"/>
    </ligand>
</feature>
<comment type="caution">
    <text evidence="7">Lacks conserved residue(s) required for the propagation of feature annotation.</text>
</comment>
<feature type="binding site" evidence="7">
    <location>
        <position position="152"/>
    </location>
    <ligand>
        <name>substrate</name>
    </ligand>
</feature>
<feature type="binding site" evidence="7">
    <location>
        <position position="116"/>
    </location>
    <ligand>
        <name>S-adenosyl-L-methionine</name>
        <dbReference type="ChEBI" id="CHEBI:59789"/>
    </ligand>
</feature>
<evidence type="ECO:0000256" key="4">
    <source>
        <dbReference type="ARBA" id="ARBA00022679"/>
    </source>
</evidence>
<dbReference type="EMBL" id="DVJK01000260">
    <property type="protein sequence ID" value="HIS67700.1"/>
    <property type="molecule type" value="Genomic_DNA"/>
</dbReference>
<protein>
    <recommendedName>
        <fullName evidence="7">tRNA (guanine-N(7)-)-methyltransferase</fullName>
        <ecNumber evidence="7">2.1.1.33</ecNumber>
    </recommendedName>
    <alternativeName>
        <fullName evidence="7">tRNA (guanine(46)-N(7))-methyltransferase</fullName>
    </alternativeName>
    <alternativeName>
        <fullName evidence="7">tRNA(m7G46)-methyltransferase</fullName>
    </alternativeName>
</protein>
<proteinExistence type="inferred from homology"/>
<comment type="catalytic activity">
    <reaction evidence="1 7">
        <text>guanosine(46) in tRNA + S-adenosyl-L-methionine = N(7)-methylguanosine(46) in tRNA + S-adenosyl-L-homocysteine</text>
        <dbReference type="Rhea" id="RHEA:42708"/>
        <dbReference type="Rhea" id="RHEA-COMP:10188"/>
        <dbReference type="Rhea" id="RHEA-COMP:10189"/>
        <dbReference type="ChEBI" id="CHEBI:57856"/>
        <dbReference type="ChEBI" id="CHEBI:59789"/>
        <dbReference type="ChEBI" id="CHEBI:74269"/>
        <dbReference type="ChEBI" id="CHEBI:74480"/>
        <dbReference type="EC" id="2.1.1.33"/>
    </reaction>
</comment>
<sequence length="211" mass="24289">MRRKPNLIPRLERCAHVLENSPEELRGSWLDVYPGFGELHVELGCGKGRFTCGMAELNPKVLLAAVEKVPDALVVAMERCCERGLLNLRFLAQDAANLEEYFAPGEVSRIYINFPDPWPKKRQYKRRLTAPAFQKLCWDILRPEGEIWFKTDNSDLFEWSLEQYSLCGWTLLDVSRDWRGTVMTDYEAKFREQGVGINRLVAAKGEVFKCG</sequence>
<comment type="similarity">
    <text evidence="7">Belongs to the class I-like SAM-binding methyltransferase superfamily. TrmB family.</text>
</comment>
<reference evidence="8" key="1">
    <citation type="submission" date="2020-10" db="EMBL/GenBank/DDBJ databases">
        <authorList>
            <person name="Gilroy R."/>
        </authorList>
    </citation>
    <scope>NUCLEOTIDE SEQUENCE</scope>
    <source>
        <strain evidence="8">ChiHjej10B9-9673</strain>
    </source>
</reference>
<dbReference type="Pfam" id="PF02390">
    <property type="entry name" value="Methyltransf_4"/>
    <property type="match status" value="1"/>
</dbReference>
<dbReference type="NCBIfam" id="NF001080">
    <property type="entry name" value="PRK00121.2-2"/>
    <property type="match status" value="1"/>
</dbReference>
<dbReference type="Proteomes" id="UP000824001">
    <property type="component" value="Unassembled WGS sequence"/>
</dbReference>
<dbReference type="InterPro" id="IPR055361">
    <property type="entry name" value="tRNA_methyltr_TrmB_bact"/>
</dbReference>